<dbReference type="AlphaFoldDB" id="A0A423VP67"/>
<comment type="similarity">
    <text evidence="2">Belongs to the AIM9 family.</text>
</comment>
<dbReference type="InterPro" id="IPR002575">
    <property type="entry name" value="Aminoglycoside_PTrfase"/>
</dbReference>
<keyword evidence="5" id="KW-0496">Mitochondrion</keyword>
<evidence type="ECO:0000256" key="3">
    <source>
        <dbReference type="ARBA" id="ARBA00016197"/>
    </source>
</evidence>
<reference evidence="8 9" key="1">
    <citation type="submission" date="2015-09" db="EMBL/GenBank/DDBJ databases">
        <title>Host preference determinants of Valsa canker pathogens revealed by comparative genomics.</title>
        <authorList>
            <person name="Yin Z."/>
            <person name="Huang L."/>
        </authorList>
    </citation>
    <scope>NUCLEOTIDE SEQUENCE [LARGE SCALE GENOMIC DNA]</scope>
    <source>
        <strain evidence="8 9">03-1</strain>
    </source>
</reference>
<dbReference type="InterPro" id="IPR051035">
    <property type="entry name" value="Mito_inheritance_9"/>
</dbReference>
<dbReference type="SUPFAM" id="SSF56112">
    <property type="entry name" value="Protein kinase-like (PK-like)"/>
    <property type="match status" value="1"/>
</dbReference>
<dbReference type="Gene3D" id="3.90.1200.10">
    <property type="match status" value="1"/>
</dbReference>
<dbReference type="InterPro" id="IPR011009">
    <property type="entry name" value="Kinase-like_dom_sf"/>
</dbReference>
<accession>A0A423VP67</accession>
<organism evidence="8 9">
    <name type="scientific">Cytospora schulzeri</name>
    <dbReference type="NCBI Taxonomy" id="448051"/>
    <lineage>
        <taxon>Eukaryota</taxon>
        <taxon>Fungi</taxon>
        <taxon>Dikarya</taxon>
        <taxon>Ascomycota</taxon>
        <taxon>Pezizomycotina</taxon>
        <taxon>Sordariomycetes</taxon>
        <taxon>Sordariomycetidae</taxon>
        <taxon>Diaporthales</taxon>
        <taxon>Cytosporaceae</taxon>
        <taxon>Cytospora</taxon>
    </lineage>
</organism>
<evidence type="ECO:0000256" key="6">
    <source>
        <dbReference type="ARBA" id="ARBA00031849"/>
    </source>
</evidence>
<keyword evidence="9" id="KW-1185">Reference proteome</keyword>
<dbReference type="GO" id="GO:0005739">
    <property type="term" value="C:mitochondrion"/>
    <property type="evidence" value="ECO:0007669"/>
    <property type="project" value="UniProtKB-SubCell"/>
</dbReference>
<comment type="caution">
    <text evidence="8">The sequence shown here is derived from an EMBL/GenBank/DDBJ whole genome shotgun (WGS) entry which is preliminary data.</text>
</comment>
<proteinExistence type="inferred from homology"/>
<protein>
    <recommendedName>
        <fullName evidence="3">Altered inheritance of mitochondria protein 9, mitochondrial</fullName>
    </recommendedName>
    <alternativeName>
        <fullName evidence="6">Found in mitochondrial proteome protein 29</fullName>
    </alternativeName>
</protein>
<dbReference type="STRING" id="356882.A0A423VP67"/>
<keyword evidence="4" id="KW-0809">Transit peptide</keyword>
<dbReference type="Pfam" id="PF01636">
    <property type="entry name" value="APH"/>
    <property type="match status" value="1"/>
</dbReference>
<gene>
    <name evidence="8" type="ORF">VMCG_09095</name>
</gene>
<dbReference type="OrthoDB" id="2968323at2759"/>
<dbReference type="PANTHER" id="PTHR36091">
    <property type="entry name" value="ALTERED INHERITANCE OF MITOCHONDRIA PROTEIN 9, MITOCHONDRIAL"/>
    <property type="match status" value="1"/>
</dbReference>
<comment type="subcellular location">
    <subcellularLocation>
        <location evidence="1">Mitochondrion</location>
    </subcellularLocation>
</comment>
<evidence type="ECO:0000313" key="8">
    <source>
        <dbReference type="EMBL" id="ROV92801.1"/>
    </source>
</evidence>
<evidence type="ECO:0000256" key="4">
    <source>
        <dbReference type="ARBA" id="ARBA00022946"/>
    </source>
</evidence>
<dbReference type="EMBL" id="LKEA01000048">
    <property type="protein sequence ID" value="ROV92801.1"/>
    <property type="molecule type" value="Genomic_DNA"/>
</dbReference>
<feature type="domain" description="Aminoglycoside phosphotransferase" evidence="7">
    <location>
        <begin position="152"/>
        <end position="196"/>
    </location>
</feature>
<dbReference type="PANTHER" id="PTHR36091:SF1">
    <property type="entry name" value="ALTERED INHERITANCE OF MITOCHONDRIA PROTEIN 9, MITOCHONDRIAL"/>
    <property type="match status" value="1"/>
</dbReference>
<sequence>MEYAPGVQLYKIWPQMDSLQHMRCVQSLTLLVKELHSLTFPAYGSIYFDNDFIDTAHRIPLNRNFFIGPHCSLRYFPCYPGDQQISNRRPSNQGPWKTFDEFRHGLVDAGISRVPDETPGGRADFHGSAEANVELLTRGAVVLEALSRDPRIENISAPLLLHPDLHKRNIFVDPKDPTKITAVIDWQSTCLDPALFYFQDIPDLCSGTEGSYQRPDSERSAEETARREVSARDMAICQQTWDVGLRGWAPRLYAAQKTDETLTRPFRYCYSCWKDGATGFRNELVELSQKWKELGLDGSPTYQLTAEELAEHTRQWNDFQDAVNLRNGIAQGLDTNEEGWFPIEKCETAKEAAAELLEHWLATARDDDMEIEKAKQLWPFDC</sequence>
<evidence type="ECO:0000256" key="5">
    <source>
        <dbReference type="ARBA" id="ARBA00023128"/>
    </source>
</evidence>
<evidence type="ECO:0000256" key="1">
    <source>
        <dbReference type="ARBA" id="ARBA00004173"/>
    </source>
</evidence>
<dbReference type="Proteomes" id="UP000283895">
    <property type="component" value="Unassembled WGS sequence"/>
</dbReference>
<evidence type="ECO:0000313" key="9">
    <source>
        <dbReference type="Proteomes" id="UP000283895"/>
    </source>
</evidence>
<evidence type="ECO:0000256" key="2">
    <source>
        <dbReference type="ARBA" id="ARBA00005543"/>
    </source>
</evidence>
<evidence type="ECO:0000259" key="7">
    <source>
        <dbReference type="Pfam" id="PF01636"/>
    </source>
</evidence>
<name>A0A423VP67_9PEZI</name>